<dbReference type="GO" id="GO:0046872">
    <property type="term" value="F:metal ion binding"/>
    <property type="evidence" value="ECO:0007669"/>
    <property type="project" value="UniProtKB-KW"/>
</dbReference>
<feature type="chain" id="PRO_5009184209" description="Cytochrome c domain-containing protein" evidence="5">
    <location>
        <begin position="25"/>
        <end position="217"/>
    </location>
</feature>
<feature type="signal peptide" evidence="5">
    <location>
        <begin position="1"/>
        <end position="24"/>
    </location>
</feature>
<dbReference type="STRING" id="28181.BEN30_01745"/>
<accession>A0A1E5QCX1</accession>
<feature type="domain" description="Cytochrome c" evidence="6">
    <location>
        <begin position="139"/>
        <end position="215"/>
    </location>
</feature>
<keyword evidence="3 4" id="KW-0408">Iron</keyword>
<keyword evidence="5" id="KW-0732">Signal</keyword>
<evidence type="ECO:0000256" key="5">
    <source>
        <dbReference type="SAM" id="SignalP"/>
    </source>
</evidence>
<comment type="caution">
    <text evidence="7">The sequence shown here is derived from an EMBL/GenBank/DDBJ whole genome shotgun (WGS) entry which is preliminary data.</text>
</comment>
<dbReference type="GO" id="GO:0009055">
    <property type="term" value="F:electron transfer activity"/>
    <property type="evidence" value="ECO:0007669"/>
    <property type="project" value="InterPro"/>
</dbReference>
<dbReference type="PROSITE" id="PS51007">
    <property type="entry name" value="CYTC"/>
    <property type="match status" value="1"/>
</dbReference>
<evidence type="ECO:0000313" key="7">
    <source>
        <dbReference type="EMBL" id="OEJ69591.1"/>
    </source>
</evidence>
<dbReference type="AlphaFoldDB" id="A0A1E5QCX1"/>
<proteinExistence type="predicted"/>
<sequence>MRSGILSGFVVAAGLVAFAPQAQALSPEGMLARGGQLYDWYYQITQGDVPKDTHALMPADSGSSGKKTWRCSECHGFNYAGDLGLPGILSAAGKSPDDIVAILKDAKHNYTSAMFTDTDFQSLGLFVSKGVTDVSKVSGDATKGKGYFETICLACHGMDGKKITDMPPVGAVVNKLPDRSLHRIRFSKPGDSMPALAALPLDVAVDVWTYAKTLPQE</sequence>
<organism evidence="7 8">
    <name type="scientific">Magnetovibrio blakemorei</name>
    <dbReference type="NCBI Taxonomy" id="28181"/>
    <lineage>
        <taxon>Bacteria</taxon>
        <taxon>Pseudomonadati</taxon>
        <taxon>Pseudomonadota</taxon>
        <taxon>Alphaproteobacteria</taxon>
        <taxon>Rhodospirillales</taxon>
        <taxon>Magnetovibrionaceae</taxon>
        <taxon>Magnetovibrio</taxon>
    </lineage>
</organism>
<keyword evidence="8" id="KW-1185">Reference proteome</keyword>
<keyword evidence="1 4" id="KW-0349">Heme</keyword>
<evidence type="ECO:0000256" key="2">
    <source>
        <dbReference type="ARBA" id="ARBA00022723"/>
    </source>
</evidence>
<evidence type="ECO:0000256" key="3">
    <source>
        <dbReference type="ARBA" id="ARBA00023004"/>
    </source>
</evidence>
<reference evidence="8" key="1">
    <citation type="submission" date="2016-07" db="EMBL/GenBank/DDBJ databases">
        <authorList>
            <person name="Florea S."/>
            <person name="Webb J.S."/>
            <person name="Jaromczyk J."/>
            <person name="Schardl C.L."/>
        </authorList>
    </citation>
    <scope>NUCLEOTIDE SEQUENCE [LARGE SCALE GENOMIC DNA]</scope>
    <source>
        <strain evidence="8">MV-1</strain>
    </source>
</reference>
<evidence type="ECO:0000313" key="8">
    <source>
        <dbReference type="Proteomes" id="UP000095347"/>
    </source>
</evidence>
<dbReference type="GO" id="GO:0020037">
    <property type="term" value="F:heme binding"/>
    <property type="evidence" value="ECO:0007669"/>
    <property type="project" value="InterPro"/>
</dbReference>
<dbReference type="EMBL" id="MCGG01000002">
    <property type="protein sequence ID" value="OEJ69591.1"/>
    <property type="molecule type" value="Genomic_DNA"/>
</dbReference>
<gene>
    <name evidence="7" type="ORF">BEN30_01745</name>
</gene>
<dbReference type="InterPro" id="IPR036909">
    <property type="entry name" value="Cyt_c-like_dom_sf"/>
</dbReference>
<protein>
    <recommendedName>
        <fullName evidence="6">Cytochrome c domain-containing protein</fullName>
    </recommendedName>
</protein>
<dbReference type="SUPFAM" id="SSF46626">
    <property type="entry name" value="Cytochrome c"/>
    <property type="match status" value="2"/>
</dbReference>
<dbReference type="Gene3D" id="1.10.760.10">
    <property type="entry name" value="Cytochrome c-like domain"/>
    <property type="match status" value="1"/>
</dbReference>
<dbReference type="Proteomes" id="UP000095347">
    <property type="component" value="Unassembled WGS sequence"/>
</dbReference>
<evidence type="ECO:0000256" key="4">
    <source>
        <dbReference type="PROSITE-ProRule" id="PRU00433"/>
    </source>
</evidence>
<name>A0A1E5QCX1_9PROT</name>
<evidence type="ECO:0000256" key="1">
    <source>
        <dbReference type="ARBA" id="ARBA00022617"/>
    </source>
</evidence>
<keyword evidence="2 4" id="KW-0479">Metal-binding</keyword>
<evidence type="ECO:0000259" key="6">
    <source>
        <dbReference type="PROSITE" id="PS51007"/>
    </source>
</evidence>
<dbReference type="InterPro" id="IPR009056">
    <property type="entry name" value="Cyt_c-like_dom"/>
</dbReference>